<reference evidence="1 2" key="1">
    <citation type="submission" date="2018-10" db="EMBL/GenBank/DDBJ databases">
        <title>Genomic Encyclopedia of Archaeal and Bacterial Type Strains, Phase II (KMG-II): from individual species to whole genera.</title>
        <authorList>
            <person name="Goeker M."/>
        </authorList>
    </citation>
    <scope>NUCLEOTIDE SEQUENCE [LARGE SCALE GENOMIC DNA]</scope>
    <source>
        <strain evidence="1 2">DSM 45657</strain>
    </source>
</reference>
<dbReference type="AlphaFoldDB" id="A0A421B2C5"/>
<protein>
    <submittedName>
        <fullName evidence="1">Uncharacterized protein</fullName>
    </submittedName>
</protein>
<comment type="caution">
    <text evidence="1">The sequence shown here is derived from an EMBL/GenBank/DDBJ whole genome shotgun (WGS) entry which is preliminary data.</text>
</comment>
<gene>
    <name evidence="1" type="ORF">CLV68_4550</name>
</gene>
<name>A0A421B2C5_9PSEU</name>
<keyword evidence="2" id="KW-1185">Reference proteome</keyword>
<sequence length="36" mass="4134">MDPQTLTSITNWREFTDHDALNDRLATELAADTGQW</sequence>
<dbReference type="Proteomes" id="UP000282454">
    <property type="component" value="Unassembled WGS sequence"/>
</dbReference>
<dbReference type="EMBL" id="RCDD01000003">
    <property type="protein sequence ID" value="RLK58446.1"/>
    <property type="molecule type" value="Genomic_DNA"/>
</dbReference>
<evidence type="ECO:0000313" key="1">
    <source>
        <dbReference type="EMBL" id="RLK58446.1"/>
    </source>
</evidence>
<organism evidence="1 2">
    <name type="scientific">Actinokineospora cianjurensis</name>
    <dbReference type="NCBI Taxonomy" id="585224"/>
    <lineage>
        <taxon>Bacteria</taxon>
        <taxon>Bacillati</taxon>
        <taxon>Actinomycetota</taxon>
        <taxon>Actinomycetes</taxon>
        <taxon>Pseudonocardiales</taxon>
        <taxon>Pseudonocardiaceae</taxon>
        <taxon>Actinokineospora</taxon>
    </lineage>
</organism>
<proteinExistence type="predicted"/>
<accession>A0A421B2C5</accession>
<evidence type="ECO:0000313" key="2">
    <source>
        <dbReference type="Proteomes" id="UP000282454"/>
    </source>
</evidence>